<feature type="binding site" evidence="7">
    <location>
        <begin position="80"/>
        <end position="81"/>
    </location>
    <ligand>
        <name>NAD(+)</name>
        <dbReference type="ChEBI" id="CHEBI:57540"/>
    </ligand>
</feature>
<dbReference type="GO" id="GO:0006089">
    <property type="term" value="P:lactate metabolic process"/>
    <property type="evidence" value="ECO:0007669"/>
    <property type="project" value="TreeGrafter"/>
</dbReference>
<dbReference type="EC" id="1.1.1.27" evidence="3 7"/>
<dbReference type="InterPro" id="IPR001236">
    <property type="entry name" value="Lactate/malate_DH_N"/>
</dbReference>
<feature type="binding site" evidence="10">
    <location>
        <position position="96"/>
    </location>
    <ligand>
        <name>NAD(+)</name>
        <dbReference type="ChEBI" id="CHEBI:57540"/>
    </ligand>
</feature>
<feature type="binding site" evidence="7">
    <location>
        <position position="41"/>
    </location>
    <ligand>
        <name>NAD(+)</name>
        <dbReference type="ChEBI" id="CHEBI:57540"/>
    </ligand>
</feature>
<feature type="binding site" evidence="9">
    <location>
        <position position="121"/>
    </location>
    <ligand>
        <name>substrate</name>
    </ligand>
</feature>
<dbReference type="GO" id="GO:0006096">
    <property type="term" value="P:glycolytic process"/>
    <property type="evidence" value="ECO:0007669"/>
    <property type="project" value="UniProtKB-UniRule"/>
</dbReference>
<evidence type="ECO:0000256" key="9">
    <source>
        <dbReference type="PIRSR" id="PIRSR000102-2"/>
    </source>
</evidence>
<feature type="binding site" evidence="10">
    <location>
        <begin position="11"/>
        <end position="16"/>
    </location>
    <ligand>
        <name>NAD(+)</name>
        <dbReference type="ChEBI" id="CHEBI:57540"/>
    </ligand>
</feature>
<evidence type="ECO:0000256" key="2">
    <source>
        <dbReference type="ARBA" id="ARBA00006054"/>
    </source>
</evidence>
<feature type="domain" description="Lactate/malate dehydrogenase C-terminal" evidence="12">
    <location>
        <begin position="146"/>
        <end position="307"/>
    </location>
</feature>
<feature type="binding site" evidence="7">
    <location>
        <position position="154"/>
    </location>
    <ligand>
        <name>beta-D-fructose 1,6-bisphosphate</name>
        <dbReference type="ChEBI" id="CHEBI:32966"/>
        <note>allosteric activator</note>
    </ligand>
</feature>
<dbReference type="Gene3D" id="3.90.110.10">
    <property type="entry name" value="Lactate dehydrogenase/glycoside hydrolase, family 4, C-terminal"/>
    <property type="match status" value="1"/>
</dbReference>
<comment type="pathway">
    <text evidence="1 7">Fermentation; pyruvate fermentation to lactate; (S)-lactate from pyruvate: step 1/1.</text>
</comment>
<keyword evidence="7" id="KW-0963">Cytoplasm</keyword>
<evidence type="ECO:0000256" key="5">
    <source>
        <dbReference type="ARBA" id="ARBA00023027"/>
    </source>
</evidence>
<evidence type="ECO:0000256" key="1">
    <source>
        <dbReference type="ARBA" id="ARBA00004843"/>
    </source>
</evidence>
<evidence type="ECO:0000256" key="7">
    <source>
        <dbReference type="HAMAP-Rule" id="MF_00488"/>
    </source>
</evidence>
<dbReference type="PANTHER" id="PTHR43128">
    <property type="entry name" value="L-2-HYDROXYCARBOXYLATE DEHYDROGENASE (NAD(P)(+))"/>
    <property type="match status" value="1"/>
</dbReference>
<reference evidence="13" key="2">
    <citation type="journal article" date="2021" name="PeerJ">
        <title>Extensive microbial diversity within the chicken gut microbiome revealed by metagenomics and culture.</title>
        <authorList>
            <person name="Gilroy R."/>
            <person name="Ravi A."/>
            <person name="Getino M."/>
            <person name="Pursley I."/>
            <person name="Horton D.L."/>
            <person name="Alikhan N.F."/>
            <person name="Baker D."/>
            <person name="Gharbi K."/>
            <person name="Hall N."/>
            <person name="Watson M."/>
            <person name="Adriaenssens E.M."/>
            <person name="Foster-Nyarko E."/>
            <person name="Jarju S."/>
            <person name="Secka A."/>
            <person name="Antonio M."/>
            <person name="Oren A."/>
            <person name="Chaudhuri R.R."/>
            <person name="La Ragione R."/>
            <person name="Hildebrand F."/>
            <person name="Pallen M.J."/>
        </authorList>
    </citation>
    <scope>NUCLEOTIDE SEQUENCE</scope>
    <source>
        <strain evidence="13">9366</strain>
    </source>
</reference>
<dbReference type="SUPFAM" id="SSF56327">
    <property type="entry name" value="LDH C-terminal domain-like"/>
    <property type="match status" value="1"/>
</dbReference>
<evidence type="ECO:0000256" key="4">
    <source>
        <dbReference type="ARBA" id="ARBA00023002"/>
    </source>
</evidence>
<dbReference type="Pfam" id="PF02866">
    <property type="entry name" value="Ldh_1_C"/>
    <property type="match status" value="1"/>
</dbReference>
<feature type="binding site" evidence="9">
    <location>
        <position position="152"/>
    </location>
    <ligand>
        <name>substrate</name>
    </ligand>
</feature>
<feature type="binding site" evidence="9">
    <location>
        <position position="83"/>
    </location>
    <ligand>
        <name>substrate</name>
    </ligand>
</feature>
<dbReference type="Gene3D" id="3.40.50.720">
    <property type="entry name" value="NAD(P)-binding Rossmann-like Domain"/>
    <property type="match status" value="1"/>
</dbReference>
<keyword evidence="7" id="KW-0021">Allosteric enzyme</keyword>
<reference evidence="13" key="1">
    <citation type="submission" date="2020-10" db="EMBL/GenBank/DDBJ databases">
        <authorList>
            <person name="Gilroy R."/>
        </authorList>
    </citation>
    <scope>NUCLEOTIDE SEQUENCE</scope>
    <source>
        <strain evidence="13">9366</strain>
    </source>
</reference>
<feature type="binding site" evidence="7">
    <location>
        <position position="169"/>
    </location>
    <ligand>
        <name>beta-D-fructose 1,6-bisphosphate</name>
        <dbReference type="ChEBI" id="CHEBI:32966"/>
        <note>allosteric activator</note>
    </ligand>
</feature>
<feature type="binding site" evidence="7 10">
    <location>
        <begin position="119"/>
        <end position="121"/>
    </location>
    <ligand>
        <name>NAD(+)</name>
        <dbReference type="ChEBI" id="CHEBI:57540"/>
    </ligand>
</feature>
<feature type="binding site" evidence="7">
    <location>
        <position position="15"/>
    </location>
    <ligand>
        <name>NAD(+)</name>
        <dbReference type="ChEBI" id="CHEBI:57540"/>
    </ligand>
</feature>
<comment type="activity regulation">
    <text evidence="7">Allosterically activated by fructose 1,6-bisphosphate (FBP).</text>
</comment>
<comment type="subcellular location">
    <subcellularLocation>
        <location evidence="7">Cytoplasm</location>
    </subcellularLocation>
</comment>
<feature type="binding site" evidence="7">
    <location>
        <position position="228"/>
    </location>
    <ligand>
        <name>substrate</name>
    </ligand>
</feature>
<feature type="binding site" evidence="7">
    <location>
        <position position="66"/>
    </location>
    <ligand>
        <name>NAD(+)</name>
        <dbReference type="ChEBI" id="CHEBI:57540"/>
    </ligand>
</feature>
<protein>
    <recommendedName>
        <fullName evidence="3 7">L-lactate dehydrogenase</fullName>
        <shortName evidence="7">L-LDH</shortName>
        <ecNumber evidence="3 7">1.1.1.27</ecNumber>
    </recommendedName>
</protein>
<comment type="catalytic activity">
    <reaction evidence="6 7">
        <text>(S)-lactate + NAD(+) = pyruvate + NADH + H(+)</text>
        <dbReference type="Rhea" id="RHEA:23444"/>
        <dbReference type="ChEBI" id="CHEBI:15361"/>
        <dbReference type="ChEBI" id="CHEBI:15378"/>
        <dbReference type="ChEBI" id="CHEBI:16651"/>
        <dbReference type="ChEBI" id="CHEBI:57540"/>
        <dbReference type="ChEBI" id="CHEBI:57945"/>
        <dbReference type="EC" id="1.1.1.27"/>
    </reaction>
</comment>
<accession>A0A9D1MMF4</accession>
<comment type="caution">
    <text evidence="7">Lacks conserved residue(s) required for the propagation of feature annotation.</text>
</comment>
<dbReference type="InterPro" id="IPR001557">
    <property type="entry name" value="L-lactate/malate_DH"/>
</dbReference>
<dbReference type="HAMAP" id="MF_00488">
    <property type="entry name" value="Lactate_dehydrog"/>
    <property type="match status" value="1"/>
</dbReference>
<evidence type="ECO:0000256" key="3">
    <source>
        <dbReference type="ARBA" id="ARBA00012967"/>
    </source>
</evidence>
<dbReference type="InterPro" id="IPR011304">
    <property type="entry name" value="L-lactate_DH"/>
</dbReference>
<sequence>MDRHSKICIIGAGMVGATSAFAIANHRIASELVIIDVNNEKAEGEAMDISHGLITMGSMNIHSGSYEDVKDSDIIVIAAGLGRKPGETRLDLAAKNIGIAKDIARNVMKFYNGGVILVVSNPVDILTYVILKETGLPANKVFGSGTVLDSARFRYMLSAKLGADIRNIHGFMAGEHGESQFAVWSSVHVSAMQLDSYCQKRGIKIDKDEMVQEIIGSGAQVIKRKGVTNFAIAAIVAELCATIMGDRGSIFNVSSLLDNYYGISNVCISVPCILGKNGVKEHLAYDFSEDEMVRLKASARSIRNFMDDLGL</sequence>
<dbReference type="SUPFAM" id="SSF51735">
    <property type="entry name" value="NAD(P)-binding Rossmann-fold domains"/>
    <property type="match status" value="1"/>
</dbReference>
<feature type="domain" description="Lactate/malate dehydrogenase N-terminal" evidence="11">
    <location>
        <begin position="6"/>
        <end position="143"/>
    </location>
</feature>
<dbReference type="Proteomes" id="UP000824145">
    <property type="component" value="Unassembled WGS sequence"/>
</dbReference>
<evidence type="ECO:0000259" key="11">
    <source>
        <dbReference type="Pfam" id="PF00056"/>
    </source>
</evidence>
<evidence type="ECO:0000313" key="14">
    <source>
        <dbReference type="Proteomes" id="UP000824145"/>
    </source>
</evidence>
<dbReference type="InterPro" id="IPR022383">
    <property type="entry name" value="Lactate/malate_DH_C"/>
</dbReference>
<dbReference type="NCBIfam" id="NF000824">
    <property type="entry name" value="PRK00066.1"/>
    <property type="match status" value="1"/>
</dbReference>
<dbReference type="PRINTS" id="PR00086">
    <property type="entry name" value="LLDHDRGNASE"/>
</dbReference>
<feature type="binding site" evidence="7">
    <location>
        <begin position="149"/>
        <end position="152"/>
    </location>
    <ligand>
        <name>substrate</name>
    </ligand>
</feature>
<name>A0A9D1MMF4_9FIRM</name>
<evidence type="ECO:0000256" key="6">
    <source>
        <dbReference type="ARBA" id="ARBA00049258"/>
    </source>
</evidence>
<dbReference type="GO" id="GO:0005737">
    <property type="term" value="C:cytoplasm"/>
    <property type="evidence" value="ECO:0007669"/>
    <property type="project" value="UniProtKB-SubCell"/>
</dbReference>
<evidence type="ECO:0000313" key="13">
    <source>
        <dbReference type="EMBL" id="HIU62934.1"/>
    </source>
</evidence>
<dbReference type="GO" id="GO:0004459">
    <property type="term" value="F:L-lactate dehydrogenase (NAD+) activity"/>
    <property type="evidence" value="ECO:0007669"/>
    <property type="project" value="UniProtKB-UniRule"/>
</dbReference>
<dbReference type="PIRSF" id="PIRSF000102">
    <property type="entry name" value="Lac_mal_DH"/>
    <property type="match status" value="1"/>
</dbReference>
<keyword evidence="4 7" id="KW-0560">Oxidoreductase</keyword>
<feature type="binding site" evidence="7 9">
    <location>
        <position position="89"/>
    </location>
    <ligand>
        <name>substrate</name>
    </ligand>
</feature>
<evidence type="ECO:0000256" key="10">
    <source>
        <dbReference type="PIRSR" id="PIRSR000102-3"/>
    </source>
</evidence>
<comment type="caution">
    <text evidence="13">The sequence shown here is derived from an EMBL/GenBank/DDBJ whole genome shotgun (WGS) entry which is preliminary data.</text>
</comment>
<dbReference type="NCBIfam" id="TIGR01771">
    <property type="entry name" value="L-LDH-NAD"/>
    <property type="match status" value="1"/>
</dbReference>
<dbReference type="PANTHER" id="PTHR43128:SF16">
    <property type="entry name" value="L-LACTATE DEHYDROGENASE"/>
    <property type="match status" value="1"/>
</dbReference>
<evidence type="ECO:0000259" key="12">
    <source>
        <dbReference type="Pfam" id="PF02866"/>
    </source>
</evidence>
<proteinExistence type="inferred from homology"/>
<feature type="binding site" evidence="7 10">
    <location>
        <position position="36"/>
    </location>
    <ligand>
        <name>NAD(+)</name>
        <dbReference type="ChEBI" id="CHEBI:57540"/>
    </ligand>
</feature>
<comment type="similarity">
    <text evidence="2 7">Belongs to the LDH/MDH superfamily. LDH family.</text>
</comment>
<keyword evidence="5 7" id="KW-0520">NAD</keyword>
<dbReference type="AlphaFoldDB" id="A0A9D1MMF4"/>
<dbReference type="InterPro" id="IPR015955">
    <property type="entry name" value="Lactate_DH/Glyco_Ohase_4_C"/>
</dbReference>
<dbReference type="Pfam" id="PF00056">
    <property type="entry name" value="Ldh_1_N"/>
    <property type="match status" value="1"/>
</dbReference>
<feature type="active site" description="Proton acceptor" evidence="7 8">
    <location>
        <position position="176"/>
    </location>
</feature>
<dbReference type="InterPro" id="IPR036291">
    <property type="entry name" value="NAD(P)-bd_dom_sf"/>
</dbReference>
<feature type="binding site" evidence="7">
    <location>
        <position position="144"/>
    </location>
    <ligand>
        <name>NAD(+)</name>
        <dbReference type="ChEBI" id="CHEBI:57540"/>
    </ligand>
</feature>
<gene>
    <name evidence="7" type="primary">ldh</name>
    <name evidence="13" type="ORF">IAB07_04095</name>
</gene>
<comment type="subunit">
    <text evidence="7">Homotetramer.</text>
</comment>
<feature type="binding site" evidence="7">
    <location>
        <begin position="121"/>
        <end position="124"/>
    </location>
    <ligand>
        <name>substrate</name>
    </ligand>
</feature>
<dbReference type="EMBL" id="DVNJ01000020">
    <property type="protein sequence ID" value="HIU62934.1"/>
    <property type="molecule type" value="Genomic_DNA"/>
</dbReference>
<dbReference type="FunFam" id="3.40.50.720:FF:000018">
    <property type="entry name" value="Malate dehydrogenase"/>
    <property type="match status" value="1"/>
</dbReference>
<organism evidence="13 14">
    <name type="scientific">Candidatus Caccalectryoclostridium excrementigallinarum</name>
    <dbReference type="NCBI Taxonomy" id="2840710"/>
    <lineage>
        <taxon>Bacteria</taxon>
        <taxon>Bacillati</taxon>
        <taxon>Bacillota</taxon>
        <taxon>Clostridia</taxon>
        <taxon>Christensenellales</taxon>
        <taxon>Christensenellaceae</taxon>
        <taxon>Christensenellaceae incertae sedis</taxon>
        <taxon>Candidatus Caccalectryoclostridium</taxon>
    </lineage>
</organism>
<evidence type="ECO:0000256" key="8">
    <source>
        <dbReference type="PIRSR" id="PIRSR000102-1"/>
    </source>
</evidence>
<comment type="function">
    <text evidence="7">Catalyzes the conversion of lactate to pyruvate.</text>
</comment>